<evidence type="ECO:0000256" key="6">
    <source>
        <dbReference type="HAMAP-Rule" id="MF_01161"/>
    </source>
</evidence>
<feature type="region of interest" description="Disordered" evidence="7">
    <location>
        <begin position="375"/>
        <end position="400"/>
    </location>
</feature>
<dbReference type="AlphaFoldDB" id="A0A0B0DFQ6"/>
<dbReference type="RefSeq" id="WP_035959215.1">
    <property type="nucleotide sequence ID" value="NZ_JROM01000003.1"/>
</dbReference>
<dbReference type="InterPro" id="IPR012094">
    <property type="entry name" value="tRNA_Ile_lys_synt"/>
</dbReference>
<evidence type="ECO:0000256" key="2">
    <source>
        <dbReference type="ARBA" id="ARBA00022694"/>
    </source>
</evidence>
<dbReference type="EC" id="6.3.4.19" evidence="6"/>
<evidence type="ECO:0000256" key="1">
    <source>
        <dbReference type="ARBA" id="ARBA00022598"/>
    </source>
</evidence>
<dbReference type="eggNOG" id="COG0037">
    <property type="taxonomic scope" value="Bacteria"/>
</dbReference>
<keyword evidence="2 6" id="KW-0819">tRNA processing</keyword>
<dbReference type="Pfam" id="PF01171">
    <property type="entry name" value="ATP_bind_3"/>
    <property type="match status" value="1"/>
</dbReference>
<dbReference type="Gene3D" id="1.20.59.20">
    <property type="match status" value="1"/>
</dbReference>
<keyword evidence="3 6" id="KW-0547">Nucleotide-binding</keyword>
<dbReference type="PANTHER" id="PTHR43033">
    <property type="entry name" value="TRNA(ILE)-LYSIDINE SYNTHASE-RELATED"/>
    <property type="match status" value="1"/>
</dbReference>
<name>A0A0B0DFQ6_9MICC</name>
<feature type="binding site" evidence="6">
    <location>
        <begin position="74"/>
        <end position="79"/>
    </location>
    <ligand>
        <name>ATP</name>
        <dbReference type="ChEBI" id="CHEBI:30616"/>
    </ligand>
</feature>
<keyword evidence="6" id="KW-0963">Cytoplasm</keyword>
<accession>A0A0B0DFQ6</accession>
<keyword evidence="4 6" id="KW-0067">ATP-binding</keyword>
<dbReference type="PANTHER" id="PTHR43033:SF1">
    <property type="entry name" value="TRNA(ILE)-LYSIDINE SYNTHASE-RELATED"/>
    <property type="match status" value="1"/>
</dbReference>
<dbReference type="HAMAP" id="MF_01161">
    <property type="entry name" value="tRNA_Ile_lys_synt"/>
    <property type="match status" value="1"/>
</dbReference>
<evidence type="ECO:0000259" key="8">
    <source>
        <dbReference type="Pfam" id="PF01171"/>
    </source>
</evidence>
<keyword evidence="1 6" id="KW-0436">Ligase</keyword>
<reference evidence="9 10" key="1">
    <citation type="submission" date="2014-09" db="EMBL/GenBank/DDBJ databases">
        <title>High-quality draft genome sequence of Kocuria marina SO9-6, an actinobacterium isolated from a copper mine.</title>
        <authorList>
            <person name="Castro D.B."/>
            <person name="Pereira L.B."/>
            <person name="Silva M.V."/>
            <person name="Silva B.P."/>
            <person name="Zanardi B.R."/>
            <person name="Carlos C."/>
            <person name="Belgini D.R."/>
            <person name="Limache E.G."/>
            <person name="Lacerda G.V."/>
            <person name="Nery M.B."/>
            <person name="Gomes M.B."/>
            <person name="Souza S."/>
            <person name="Silva T.M."/>
            <person name="Rodrigues V.D."/>
            <person name="Paulino L.C."/>
            <person name="Vicentini R."/>
            <person name="Ferraz L.F."/>
            <person name="Ottoboni L.M."/>
        </authorList>
    </citation>
    <scope>NUCLEOTIDE SEQUENCE [LARGE SCALE GENOMIC DNA]</scope>
    <source>
        <strain evidence="9 10">SO9-6</strain>
    </source>
</reference>
<feature type="region of interest" description="Disordered" evidence="7">
    <location>
        <begin position="21"/>
        <end position="66"/>
    </location>
</feature>
<feature type="compositionally biased region" description="Polar residues" evidence="7">
    <location>
        <begin position="387"/>
        <end position="400"/>
    </location>
</feature>
<dbReference type="GO" id="GO:0032267">
    <property type="term" value="F:tRNA(Ile)-lysidine synthase activity"/>
    <property type="evidence" value="ECO:0007669"/>
    <property type="project" value="UniProtKB-EC"/>
</dbReference>
<dbReference type="InterPro" id="IPR014729">
    <property type="entry name" value="Rossmann-like_a/b/a_fold"/>
</dbReference>
<dbReference type="GO" id="GO:0005524">
    <property type="term" value="F:ATP binding"/>
    <property type="evidence" value="ECO:0007669"/>
    <property type="project" value="UniProtKB-UniRule"/>
</dbReference>
<gene>
    <name evidence="6" type="primary">tilS</name>
    <name evidence="9" type="ORF">AS25_00320</name>
</gene>
<dbReference type="STRING" id="223184.AS25_00320"/>
<comment type="domain">
    <text evidence="6">The N-terminal region contains the highly conserved SGGXDS motif, predicted to be a P-loop motif involved in ATP binding.</text>
</comment>
<evidence type="ECO:0000256" key="4">
    <source>
        <dbReference type="ARBA" id="ARBA00022840"/>
    </source>
</evidence>
<comment type="function">
    <text evidence="6">Ligates lysine onto the cytidine present at position 34 of the AUA codon-specific tRNA(Ile) that contains the anticodon CAU, in an ATP-dependent manner. Cytidine is converted to lysidine, thus changing the amino acid specificity of the tRNA from methionine to isoleucine.</text>
</comment>
<sequence length="400" mass="41863">MQHGRAGRLNPVVARARRAVARAVDHLPRETSAGGADARDPMRPDPSTTPRETTTEHAGAGTDPRPPLVLVACSGGADSLALAAAAAHLARRGRVRVGAVVVDHGLQEGSAEAARDAARTVRELGLEPVAVERVTVVREHHGPEMAARLARYGALNDVARRTGAAAVLLGHTRDDQAETVLLGLARGSGTRSLSGMPERHHVDDVLYLRPFLNVTRAETETMCAAEGLSPWHDPTNADTALTRGRVRHEVLPYLESQLGPGVGRALARTASVLGADADYLDEQASLAFDAALVPAASSGSSVVLDGAAVQGTPAALRRRMLAKACVLAGGETPTFERLSALEQFALGYGAAGPVQMAGKVAAWRHRSDATHARGCLELRGERGPRPQETSPPTNDPGSAQ</sequence>
<evidence type="ECO:0000313" key="10">
    <source>
        <dbReference type="Proteomes" id="UP000030664"/>
    </source>
</evidence>
<dbReference type="SUPFAM" id="SSF82829">
    <property type="entry name" value="MesJ substrate recognition domain-like"/>
    <property type="match status" value="1"/>
</dbReference>
<dbReference type="InterPro" id="IPR012795">
    <property type="entry name" value="tRNA_Ile_lys_synt_N"/>
</dbReference>
<dbReference type="EMBL" id="JROM01000003">
    <property type="protein sequence ID" value="KHE75565.1"/>
    <property type="molecule type" value="Genomic_DNA"/>
</dbReference>
<comment type="similarity">
    <text evidence="6">Belongs to the tRNA(Ile)-lysidine synthase family.</text>
</comment>
<dbReference type="GO" id="GO:0005737">
    <property type="term" value="C:cytoplasm"/>
    <property type="evidence" value="ECO:0007669"/>
    <property type="project" value="UniProtKB-SubCell"/>
</dbReference>
<dbReference type="Gene3D" id="3.40.50.620">
    <property type="entry name" value="HUPs"/>
    <property type="match status" value="1"/>
</dbReference>
<dbReference type="GO" id="GO:0006400">
    <property type="term" value="P:tRNA modification"/>
    <property type="evidence" value="ECO:0007669"/>
    <property type="project" value="UniProtKB-UniRule"/>
</dbReference>
<comment type="caution">
    <text evidence="9">The sequence shown here is derived from an EMBL/GenBank/DDBJ whole genome shotgun (WGS) entry which is preliminary data.</text>
</comment>
<comment type="subcellular location">
    <subcellularLocation>
        <location evidence="6">Cytoplasm</location>
    </subcellularLocation>
</comment>
<dbReference type="Proteomes" id="UP000030664">
    <property type="component" value="Unassembled WGS sequence"/>
</dbReference>
<proteinExistence type="inferred from homology"/>
<feature type="domain" description="tRNA(Ile)-lysidine/2-thiocytidine synthase N-terminal" evidence="8">
    <location>
        <begin position="69"/>
        <end position="249"/>
    </location>
</feature>
<feature type="compositionally biased region" description="Basic and acidic residues" evidence="7">
    <location>
        <begin position="375"/>
        <end position="385"/>
    </location>
</feature>
<dbReference type="CDD" id="cd01992">
    <property type="entry name" value="TilS_N"/>
    <property type="match status" value="1"/>
</dbReference>
<protein>
    <recommendedName>
        <fullName evidence="6">tRNA(Ile)-lysidine synthase</fullName>
        <ecNumber evidence="6">6.3.4.19</ecNumber>
    </recommendedName>
    <alternativeName>
        <fullName evidence="6">tRNA(Ile)-2-lysyl-cytidine synthase</fullName>
    </alternativeName>
    <alternativeName>
        <fullName evidence="6">tRNA(Ile)-lysidine synthetase</fullName>
    </alternativeName>
</protein>
<evidence type="ECO:0000256" key="7">
    <source>
        <dbReference type="SAM" id="MobiDB-lite"/>
    </source>
</evidence>
<evidence type="ECO:0000256" key="5">
    <source>
        <dbReference type="ARBA" id="ARBA00048539"/>
    </source>
</evidence>
<evidence type="ECO:0000313" key="9">
    <source>
        <dbReference type="EMBL" id="KHE75565.1"/>
    </source>
</evidence>
<dbReference type="NCBIfam" id="TIGR02432">
    <property type="entry name" value="lysidine_TilS_N"/>
    <property type="match status" value="1"/>
</dbReference>
<evidence type="ECO:0000256" key="3">
    <source>
        <dbReference type="ARBA" id="ARBA00022741"/>
    </source>
</evidence>
<organism evidence="9 10">
    <name type="scientific">Kocuria marina</name>
    <dbReference type="NCBI Taxonomy" id="223184"/>
    <lineage>
        <taxon>Bacteria</taxon>
        <taxon>Bacillati</taxon>
        <taxon>Actinomycetota</taxon>
        <taxon>Actinomycetes</taxon>
        <taxon>Micrococcales</taxon>
        <taxon>Micrococcaceae</taxon>
        <taxon>Kocuria</taxon>
    </lineage>
</organism>
<dbReference type="SUPFAM" id="SSF52402">
    <property type="entry name" value="Adenine nucleotide alpha hydrolases-like"/>
    <property type="match status" value="1"/>
</dbReference>
<comment type="catalytic activity">
    <reaction evidence="5 6">
        <text>cytidine(34) in tRNA(Ile2) + L-lysine + ATP = lysidine(34) in tRNA(Ile2) + AMP + diphosphate + H(+)</text>
        <dbReference type="Rhea" id="RHEA:43744"/>
        <dbReference type="Rhea" id="RHEA-COMP:10625"/>
        <dbReference type="Rhea" id="RHEA-COMP:10670"/>
        <dbReference type="ChEBI" id="CHEBI:15378"/>
        <dbReference type="ChEBI" id="CHEBI:30616"/>
        <dbReference type="ChEBI" id="CHEBI:32551"/>
        <dbReference type="ChEBI" id="CHEBI:33019"/>
        <dbReference type="ChEBI" id="CHEBI:82748"/>
        <dbReference type="ChEBI" id="CHEBI:83665"/>
        <dbReference type="ChEBI" id="CHEBI:456215"/>
        <dbReference type="EC" id="6.3.4.19"/>
    </reaction>
</comment>
<dbReference type="InterPro" id="IPR011063">
    <property type="entry name" value="TilS/TtcA_N"/>
</dbReference>